<dbReference type="RefSeq" id="WP_272180667.1">
    <property type="nucleotide sequence ID" value="NZ_JAQOMS010000002.1"/>
</dbReference>
<dbReference type="EMBL" id="JAQOMS010000002">
    <property type="protein sequence ID" value="MDC2889174.1"/>
    <property type="molecule type" value="Genomic_DNA"/>
</dbReference>
<evidence type="ECO:0000313" key="3">
    <source>
        <dbReference type="Proteomes" id="UP001528411"/>
    </source>
</evidence>
<sequence length="127" mass="13824">MKKSIAGLLFSVALVSNAEASIIEVDFNNGDSLADWTVDRSAPDGFEIVNNELHMTVAGQLNGNNFYNTQGMQLDIGHSKFLSIDLFIDSSMAANDGRYGGLWGLGATTVITLQPTLFWKHKQMLAL</sequence>
<evidence type="ECO:0008006" key="4">
    <source>
        <dbReference type="Google" id="ProtNLM"/>
    </source>
</evidence>
<keyword evidence="3" id="KW-1185">Reference proteome</keyword>
<gene>
    <name evidence="2" type="ORF">PN838_10870</name>
</gene>
<protein>
    <recommendedName>
        <fullName evidence="4">3-keto-disaccharide hydrolase domain-containing protein</fullName>
    </recommendedName>
</protein>
<reference evidence="2 3" key="1">
    <citation type="submission" date="2023-01" db="EMBL/GenBank/DDBJ databases">
        <title>Psychrosphaera sp. nov., isolated from marine algae.</title>
        <authorList>
            <person name="Bayburt H."/>
            <person name="Choi B.J."/>
            <person name="Kim J.M."/>
            <person name="Choi D.G."/>
            <person name="Jeon C.O."/>
        </authorList>
    </citation>
    <scope>NUCLEOTIDE SEQUENCE [LARGE SCALE GENOMIC DNA]</scope>
    <source>
        <strain evidence="2 3">G1-22</strain>
    </source>
</reference>
<accession>A0ABT5FDG2</accession>
<feature type="signal peptide" evidence="1">
    <location>
        <begin position="1"/>
        <end position="20"/>
    </location>
</feature>
<comment type="caution">
    <text evidence="2">The sequence shown here is derived from an EMBL/GenBank/DDBJ whole genome shotgun (WGS) entry which is preliminary data.</text>
</comment>
<organism evidence="2 3">
    <name type="scientific">Psychrosphaera algicola</name>
    <dbReference type="NCBI Taxonomy" id="3023714"/>
    <lineage>
        <taxon>Bacteria</taxon>
        <taxon>Pseudomonadati</taxon>
        <taxon>Pseudomonadota</taxon>
        <taxon>Gammaproteobacteria</taxon>
        <taxon>Alteromonadales</taxon>
        <taxon>Pseudoalteromonadaceae</taxon>
        <taxon>Psychrosphaera</taxon>
    </lineage>
</organism>
<evidence type="ECO:0000313" key="2">
    <source>
        <dbReference type="EMBL" id="MDC2889174.1"/>
    </source>
</evidence>
<keyword evidence="1" id="KW-0732">Signal</keyword>
<proteinExistence type="predicted"/>
<name>A0ABT5FDG2_9GAMM</name>
<feature type="chain" id="PRO_5045879501" description="3-keto-disaccharide hydrolase domain-containing protein" evidence="1">
    <location>
        <begin position="21"/>
        <end position="127"/>
    </location>
</feature>
<evidence type="ECO:0000256" key="1">
    <source>
        <dbReference type="SAM" id="SignalP"/>
    </source>
</evidence>
<dbReference type="Proteomes" id="UP001528411">
    <property type="component" value="Unassembled WGS sequence"/>
</dbReference>